<proteinExistence type="predicted"/>
<dbReference type="InterPro" id="IPR017441">
    <property type="entry name" value="Protein_kinase_ATP_BS"/>
</dbReference>
<evidence type="ECO:0000256" key="7">
    <source>
        <dbReference type="ARBA" id="ARBA00022840"/>
    </source>
</evidence>
<dbReference type="EC" id="2.7.11.1" evidence="1"/>
<dbReference type="PROSITE" id="PS00108">
    <property type="entry name" value="PROTEIN_KINASE_ST"/>
    <property type="match status" value="1"/>
</dbReference>
<keyword evidence="15" id="KW-1185">Reference proteome</keyword>
<feature type="compositionally biased region" description="Acidic residues" evidence="12">
    <location>
        <begin position="378"/>
        <end position="388"/>
    </location>
</feature>
<dbReference type="PROSITE" id="PS00107">
    <property type="entry name" value="PROTEIN_KINASE_ATP"/>
    <property type="match status" value="1"/>
</dbReference>
<dbReference type="InterPro" id="IPR008271">
    <property type="entry name" value="Ser/Thr_kinase_AS"/>
</dbReference>
<keyword evidence="8" id="KW-0813">Transport</keyword>
<keyword evidence="5 11" id="KW-0547">Nucleotide-binding</keyword>
<dbReference type="InterPro" id="IPR022708">
    <property type="entry name" value="Atg1-like_tMIT"/>
</dbReference>
<dbReference type="Proteomes" id="UP001497383">
    <property type="component" value="Chromosome 6"/>
</dbReference>
<feature type="binding site" evidence="11">
    <location>
        <position position="62"/>
    </location>
    <ligand>
        <name>ATP</name>
        <dbReference type="ChEBI" id="CHEBI:30616"/>
    </ligand>
</feature>
<dbReference type="Gene3D" id="1.10.510.10">
    <property type="entry name" value="Transferase(Phosphotransferase) domain 1"/>
    <property type="match status" value="1"/>
</dbReference>
<feature type="compositionally biased region" description="Low complexity" evidence="12">
    <location>
        <begin position="416"/>
        <end position="425"/>
    </location>
</feature>
<evidence type="ECO:0000313" key="14">
    <source>
        <dbReference type="EMBL" id="CAK9441385.1"/>
    </source>
</evidence>
<evidence type="ECO:0000256" key="2">
    <source>
        <dbReference type="ARBA" id="ARBA00018572"/>
    </source>
</evidence>
<organism evidence="14 15">
    <name type="scientific">Lodderomyces beijingensis</name>
    <dbReference type="NCBI Taxonomy" id="1775926"/>
    <lineage>
        <taxon>Eukaryota</taxon>
        <taxon>Fungi</taxon>
        <taxon>Dikarya</taxon>
        <taxon>Ascomycota</taxon>
        <taxon>Saccharomycotina</taxon>
        <taxon>Pichiomycetes</taxon>
        <taxon>Debaryomycetaceae</taxon>
        <taxon>Candida/Lodderomyces clade</taxon>
        <taxon>Lodderomyces</taxon>
    </lineage>
</organism>
<dbReference type="InterPro" id="IPR048941">
    <property type="entry name" value="ATG1-like_MIT2"/>
</dbReference>
<dbReference type="SUPFAM" id="SSF56112">
    <property type="entry name" value="Protein kinase-like (PK-like)"/>
    <property type="match status" value="1"/>
</dbReference>
<evidence type="ECO:0000256" key="1">
    <source>
        <dbReference type="ARBA" id="ARBA00012513"/>
    </source>
</evidence>
<feature type="compositionally biased region" description="Low complexity" evidence="12">
    <location>
        <begin position="523"/>
        <end position="542"/>
    </location>
</feature>
<feature type="region of interest" description="Disordered" evidence="12">
    <location>
        <begin position="503"/>
        <end position="551"/>
    </location>
</feature>
<dbReference type="Gene3D" id="3.30.200.20">
    <property type="entry name" value="Phosphorylase Kinase, domain 1"/>
    <property type="match status" value="1"/>
</dbReference>
<evidence type="ECO:0000256" key="6">
    <source>
        <dbReference type="ARBA" id="ARBA00022777"/>
    </source>
</evidence>
<dbReference type="PROSITE" id="PS50011">
    <property type="entry name" value="PROTEIN_KINASE_DOM"/>
    <property type="match status" value="1"/>
</dbReference>
<dbReference type="InterPro" id="IPR000719">
    <property type="entry name" value="Prot_kinase_dom"/>
</dbReference>
<evidence type="ECO:0000256" key="9">
    <source>
        <dbReference type="ARBA" id="ARBA00023006"/>
    </source>
</evidence>
<protein>
    <recommendedName>
        <fullName evidence="2">Serine/threonine-protein kinase ATG1</fullName>
        <ecNumber evidence="1">2.7.11.1</ecNumber>
    </recommendedName>
    <alternativeName>
        <fullName evidence="10">Autophagy-related protein 1</fullName>
    </alternativeName>
    <alternativeName>
        <fullName evidence="3">Serine/threonine-protein kinase atg1</fullName>
    </alternativeName>
</protein>
<dbReference type="SMART" id="SM00220">
    <property type="entry name" value="S_TKc"/>
    <property type="match status" value="1"/>
</dbReference>
<keyword evidence="7 11" id="KW-0067">ATP-binding</keyword>
<sequence>MTNESSGSGSTNTANSVGASSGKKAPSEMIGIYSVGKEIGKGSFAIVYKGYNSSNHSAVAIKSVNRSKLKSKKLIENLEIEISILKTMKHPHIVCLLDYKQTTAHFHLVMDYCSMGDLSFFIRRRNQLVKTHPIICSLLERYPSPEGSHGLNEVLVLHFLRQLSSALKFLRDKSLVHRDIKPQNLLLCPPAHSKDEFNSRSYEGMWELPILKIADFGFARFLPSTSMAETLCGSPLYMAPEILRYEKYNAKADLWSVGAVLYEMTVGKPPFKANNHIELLKNIEKANDRIKFPSAAQVPDSLKQLVRSLLKYNPTERISFQEFFNSDLVTCDLEDTNTPLERSEIDENLFISEYISPIKKSDRSRFLNPLPVLTSKQEEEEELGDDVQEQQQANSNARTVVEDKRDKEDDSKRQEATTTEEMASTSRDHPRHQRSAQQEEVIKNIINKSSPDPEKLSVSISNSPNLKIRKEDAYFEKDYVVVEKRAIEVNALADELEHAGSGAAAMNDPRYSLPGSAADKNKPQFSRPPRRTSSSGSGQRRPSFTDRKISISISPTNALSKAIGLASHRLFGVNPPPPTTASAPSAATGASYQNTQALGERSQNAVSFSEVTASPNFANHALLQKMHLPVSSKALAGTELTDQQSSEELNDFSVEDVVLFKLETIATKSHAVYLFADVKFSQLIPNPPSSADEFSGDFLNNTDNLPPRIVKTISEEGMVLYFKALSLLARGMAVASEWWYDQFGNQSLESKPQSSFKSSQKINQLVQWIREKFNECLEKAEFVKLRLQEAKLAIAELDGGALEADDGVDTPKVVAEKLIFDRALEMSRNAAVNELVKEDLKGCELAYSTAIWMLEALLDENEPDGGVSDCKLDDDDKLMVEKFIVSIGNRLSVLKKKLDVI</sequence>
<evidence type="ECO:0000256" key="8">
    <source>
        <dbReference type="ARBA" id="ARBA00022927"/>
    </source>
</evidence>
<dbReference type="CDD" id="cd14009">
    <property type="entry name" value="STKc_ATG1_ULK_like"/>
    <property type="match status" value="1"/>
</dbReference>
<dbReference type="PANTHER" id="PTHR24348">
    <property type="entry name" value="SERINE/THREONINE-PROTEIN KINASE UNC-51-RELATED"/>
    <property type="match status" value="1"/>
</dbReference>
<dbReference type="Pfam" id="PF21127">
    <property type="entry name" value="ATG1-like_MIT2"/>
    <property type="match status" value="1"/>
</dbReference>
<dbReference type="Pfam" id="PF00069">
    <property type="entry name" value="Pkinase"/>
    <property type="match status" value="1"/>
</dbReference>
<feature type="region of interest" description="Disordered" evidence="12">
    <location>
        <begin position="377"/>
        <end position="438"/>
    </location>
</feature>
<evidence type="ECO:0000256" key="3">
    <source>
        <dbReference type="ARBA" id="ARBA00019599"/>
    </source>
</evidence>
<evidence type="ECO:0000256" key="10">
    <source>
        <dbReference type="ARBA" id="ARBA00030237"/>
    </source>
</evidence>
<reference evidence="14 15" key="1">
    <citation type="submission" date="2024-03" db="EMBL/GenBank/DDBJ databases">
        <authorList>
            <person name="Brejova B."/>
        </authorList>
    </citation>
    <scope>NUCLEOTIDE SEQUENCE [LARGE SCALE GENOMIC DNA]</scope>
    <source>
        <strain evidence="14 15">CBS 14171</strain>
    </source>
</reference>
<name>A0ABP0ZT11_9ASCO</name>
<keyword evidence="4" id="KW-0808">Transferase</keyword>
<evidence type="ECO:0000256" key="12">
    <source>
        <dbReference type="SAM" id="MobiDB-lite"/>
    </source>
</evidence>
<dbReference type="Pfam" id="PF12063">
    <property type="entry name" value="ATG1-like_MIT1"/>
    <property type="match status" value="1"/>
</dbReference>
<dbReference type="RefSeq" id="XP_066832191.1">
    <property type="nucleotide sequence ID" value="XM_066975565.1"/>
</dbReference>
<evidence type="ECO:0000256" key="11">
    <source>
        <dbReference type="PROSITE-ProRule" id="PRU10141"/>
    </source>
</evidence>
<feature type="compositionally biased region" description="Basic and acidic residues" evidence="12">
    <location>
        <begin position="400"/>
        <end position="415"/>
    </location>
</feature>
<feature type="domain" description="Protein kinase" evidence="13">
    <location>
        <begin position="33"/>
        <end position="329"/>
    </location>
</feature>
<dbReference type="PANTHER" id="PTHR24348:SF22">
    <property type="entry name" value="NON-SPECIFIC SERINE_THREONINE PROTEIN KINASE"/>
    <property type="match status" value="1"/>
</dbReference>
<dbReference type="GeneID" id="92210449"/>
<feature type="region of interest" description="Disordered" evidence="12">
    <location>
        <begin position="1"/>
        <end position="24"/>
    </location>
</feature>
<evidence type="ECO:0000259" key="13">
    <source>
        <dbReference type="PROSITE" id="PS50011"/>
    </source>
</evidence>
<keyword evidence="8" id="KW-0653">Protein transport</keyword>
<keyword evidence="6" id="KW-0418">Kinase</keyword>
<evidence type="ECO:0000256" key="4">
    <source>
        <dbReference type="ARBA" id="ARBA00022679"/>
    </source>
</evidence>
<accession>A0ABP0ZT11</accession>
<dbReference type="InterPro" id="IPR011009">
    <property type="entry name" value="Kinase-like_dom_sf"/>
</dbReference>
<evidence type="ECO:0000256" key="5">
    <source>
        <dbReference type="ARBA" id="ARBA00022741"/>
    </source>
</evidence>
<evidence type="ECO:0000313" key="15">
    <source>
        <dbReference type="Proteomes" id="UP001497383"/>
    </source>
</evidence>
<dbReference type="InterPro" id="IPR045269">
    <property type="entry name" value="Atg1-like"/>
</dbReference>
<keyword evidence="9" id="KW-0072">Autophagy</keyword>
<gene>
    <name evidence="14" type="ORF">LODBEIA_P52530</name>
</gene>
<feature type="compositionally biased region" description="Low complexity" evidence="12">
    <location>
        <begin position="1"/>
        <end position="18"/>
    </location>
</feature>
<dbReference type="EMBL" id="OZ022410">
    <property type="protein sequence ID" value="CAK9441385.1"/>
    <property type="molecule type" value="Genomic_DNA"/>
</dbReference>